<dbReference type="InterPro" id="IPR007724">
    <property type="entry name" value="Poly_GlycHdrlase"/>
</dbReference>
<evidence type="ECO:0000256" key="4">
    <source>
        <dbReference type="PIRSR" id="PIRSR607724-1"/>
    </source>
</evidence>
<dbReference type="InterPro" id="IPR046372">
    <property type="entry name" value="PARG_cat_C"/>
</dbReference>
<dbReference type="GO" id="GO:1990966">
    <property type="term" value="P:ATP generation from poly-ADP-D-ribose"/>
    <property type="evidence" value="ECO:0007669"/>
    <property type="project" value="TreeGrafter"/>
</dbReference>
<feature type="domain" description="PARG catalytic Macro" evidence="6">
    <location>
        <begin position="447"/>
        <end position="641"/>
    </location>
</feature>
<evidence type="ECO:0000256" key="5">
    <source>
        <dbReference type="PIRSR" id="PIRSR607724-2"/>
    </source>
</evidence>
<name>A0A915PYA7_9BILA</name>
<dbReference type="GO" id="GO:0009225">
    <property type="term" value="P:nucleotide-sugar metabolic process"/>
    <property type="evidence" value="ECO:0007669"/>
    <property type="project" value="TreeGrafter"/>
</dbReference>
<keyword evidence="3" id="KW-0378">Hydrolase</keyword>
<dbReference type="GO" id="GO:0006282">
    <property type="term" value="P:regulation of DNA repair"/>
    <property type="evidence" value="ECO:0007669"/>
    <property type="project" value="InterPro"/>
</dbReference>
<dbReference type="WBParaSite" id="sdigi.contig593.g9149.t1">
    <property type="protein sequence ID" value="sdigi.contig593.g9149.t1"/>
    <property type="gene ID" value="sdigi.contig593.g9149"/>
</dbReference>
<proteinExistence type="inferred from homology"/>
<dbReference type="EC" id="3.2.1.143" evidence="2"/>
<evidence type="ECO:0000256" key="2">
    <source>
        <dbReference type="ARBA" id="ARBA00012255"/>
    </source>
</evidence>
<accession>A0A915PYA7</accession>
<evidence type="ECO:0000259" key="7">
    <source>
        <dbReference type="Pfam" id="PF20811"/>
    </source>
</evidence>
<evidence type="ECO:0000256" key="3">
    <source>
        <dbReference type="ARBA" id="ARBA00022801"/>
    </source>
</evidence>
<dbReference type="AlphaFoldDB" id="A0A915PYA7"/>
<organism evidence="8 9">
    <name type="scientific">Setaria digitata</name>
    <dbReference type="NCBI Taxonomy" id="48799"/>
    <lineage>
        <taxon>Eukaryota</taxon>
        <taxon>Metazoa</taxon>
        <taxon>Ecdysozoa</taxon>
        <taxon>Nematoda</taxon>
        <taxon>Chromadorea</taxon>
        <taxon>Rhabditida</taxon>
        <taxon>Spirurina</taxon>
        <taxon>Spiruromorpha</taxon>
        <taxon>Filarioidea</taxon>
        <taxon>Setariidae</taxon>
        <taxon>Setaria</taxon>
    </lineage>
</organism>
<evidence type="ECO:0000313" key="8">
    <source>
        <dbReference type="Proteomes" id="UP000887581"/>
    </source>
</evidence>
<feature type="binding site" evidence="5">
    <location>
        <position position="495"/>
    </location>
    <ligand>
        <name>substrate</name>
    </ligand>
</feature>
<feature type="active site" evidence="4">
    <location>
        <position position="496"/>
    </location>
</feature>
<dbReference type="Proteomes" id="UP000887581">
    <property type="component" value="Unplaced"/>
</dbReference>
<dbReference type="GO" id="GO:0005737">
    <property type="term" value="C:cytoplasm"/>
    <property type="evidence" value="ECO:0007669"/>
    <property type="project" value="TreeGrafter"/>
</dbReference>
<dbReference type="InterPro" id="IPR048362">
    <property type="entry name" value="PARG_helical"/>
</dbReference>
<feature type="binding site" evidence="5">
    <location>
        <position position="536"/>
    </location>
    <ligand>
        <name>substrate</name>
    </ligand>
</feature>
<feature type="active site" evidence="4">
    <location>
        <position position="478"/>
    </location>
</feature>
<dbReference type="Pfam" id="PF05028">
    <property type="entry name" value="PARG_cat_C"/>
    <property type="match status" value="1"/>
</dbReference>
<keyword evidence="8" id="KW-1185">Reference proteome</keyword>
<evidence type="ECO:0000313" key="9">
    <source>
        <dbReference type="WBParaSite" id="sdigi.contig593.g9149.t1"/>
    </source>
</evidence>
<sequence>MGNNSPEDRSFHCGAVEVAGKRRYRVARTSGVVLIRVRMCARFIIRNCNHAIFGKLFLQDNEPMNDVDIVEDCVFEEDDPHNVGSTCHKITLKRQTTLDAFFSCGPNRKTISNDEIVRKKAKNNRMLITVTHSVISKNKLNSRKSFGSVVEEVNHDEDGEQSHCNWARMSDIMDKAKTKTAKTTVDAYLNVSPNSACGAPLVKKILQPNVVESVRCYGDMFPDLNSRSASDVVLICLSSIRSGTSPKPYPIACTDPTYGWNFGKKYVRLPYSICNIIDGTPRFDTIQTAISKLLEPLKTYKQIEECIRSYSHIRCFDALKQFFEVVLDDVSRVEYLTTVIPFMAKLALQSPNLITQPIPLLRRGISGSVTMSQQQAASLLAHAFFCTFPSRNIVSNELPSVNFCRLFSLRTTNVMEKLRCLMHYFHIVSKKMPTGLLTFRRQHDSAPKWSSMHLPLSKLYVIPTGRIEDDGHGMLQVDFANEYIGGGVLSSGCVQEEIRFLICPEMIVAMLLCERMSHNEAIVICGAERFSDYIGYGSSFRWRPVKKLDSFPRDRFSRLCCELVAIDALPFSNKREQFDVELVDRELLKAYVGFAVKDRTVKPIATGNWGCGVFGGLIQLIASSAQKRCLCYFTFGDRKFADDFNEIYEVLVRADTTIGRLYDMIKDYCIEYDENSSPSLFTYISWKIKEDKLHLQ</sequence>
<reference evidence="9" key="1">
    <citation type="submission" date="2022-11" db="UniProtKB">
        <authorList>
            <consortium name="WormBaseParasite"/>
        </authorList>
    </citation>
    <scope>IDENTIFICATION</scope>
</reference>
<evidence type="ECO:0000259" key="6">
    <source>
        <dbReference type="Pfam" id="PF05028"/>
    </source>
</evidence>
<feature type="active site" evidence="4">
    <location>
        <position position="497"/>
    </location>
</feature>
<dbReference type="PANTHER" id="PTHR12837">
    <property type="entry name" value="POLY ADP-RIBOSE GLYCOHYDROLASE"/>
    <property type="match status" value="1"/>
</dbReference>
<evidence type="ECO:0000256" key="1">
    <source>
        <dbReference type="ARBA" id="ARBA00009545"/>
    </source>
</evidence>
<dbReference type="GO" id="GO:0005975">
    <property type="term" value="P:carbohydrate metabolic process"/>
    <property type="evidence" value="ECO:0007669"/>
    <property type="project" value="InterPro"/>
</dbReference>
<protein>
    <recommendedName>
        <fullName evidence="2">poly(ADP-ribose) glycohydrolase</fullName>
        <ecNumber evidence="2">3.2.1.143</ecNumber>
    </recommendedName>
</protein>
<feature type="binding site" evidence="5">
    <location>
        <position position="481"/>
    </location>
    <ligand>
        <name>substrate</name>
    </ligand>
</feature>
<dbReference type="GO" id="GO:0004649">
    <property type="term" value="F:poly(ADP-ribose) glycohydrolase activity"/>
    <property type="evidence" value="ECO:0007669"/>
    <property type="project" value="UniProtKB-EC"/>
</dbReference>
<dbReference type="PANTHER" id="PTHR12837:SF15">
    <property type="entry name" value="POLY(ADP-RIBOSE) GLYCOHYDROLASE"/>
    <property type="match status" value="1"/>
</dbReference>
<comment type="similarity">
    <text evidence="1">Belongs to the poly(ADP-ribose) glycohydrolase family.</text>
</comment>
<dbReference type="GO" id="GO:0005634">
    <property type="term" value="C:nucleus"/>
    <property type="evidence" value="ECO:0007669"/>
    <property type="project" value="TreeGrafter"/>
</dbReference>
<feature type="domain" description="PARG helical" evidence="7">
    <location>
        <begin position="331"/>
        <end position="441"/>
    </location>
</feature>
<dbReference type="Pfam" id="PF20811">
    <property type="entry name" value="PARG_cat_N"/>
    <property type="match status" value="1"/>
</dbReference>